<dbReference type="eggNOG" id="COG2226">
    <property type="taxonomic scope" value="Bacteria"/>
</dbReference>
<dbReference type="PANTHER" id="PTHR44942:SF4">
    <property type="entry name" value="METHYLTRANSFERASE TYPE 11 DOMAIN-CONTAINING PROTEIN"/>
    <property type="match status" value="1"/>
</dbReference>
<evidence type="ECO:0000313" key="5">
    <source>
        <dbReference type="EMBL" id="SDR76009.1"/>
    </source>
</evidence>
<dbReference type="InterPro" id="IPR013216">
    <property type="entry name" value="Methyltransf_11"/>
</dbReference>
<organism evidence="5 6">
    <name type="scientific">Microbacterium paraoxydans</name>
    <dbReference type="NCBI Taxonomy" id="199592"/>
    <lineage>
        <taxon>Bacteria</taxon>
        <taxon>Bacillati</taxon>
        <taxon>Actinomycetota</taxon>
        <taxon>Actinomycetes</taxon>
        <taxon>Micrococcales</taxon>
        <taxon>Microbacteriaceae</taxon>
        <taxon>Microbacterium</taxon>
    </lineage>
</organism>
<sequence>MVDVTHARSFESIGEEYDRYRPGFPERAADIVVPDRVATALDLGAGTGKFTGLLVARARRVIAVEPSAPMLAVLARTLPTVDARPGTAESIPVPDGSIDAVSVAQAFHWFDRDAAAAEIARALVPHGTLGLLWNRADPACPWDLACHRVAHPAVGADDDTSASAADLPGFVLEVHEEVRWTERNTREDYLRRWGTVSSFLVADDAERAAMVAALEAVLDGADETRGKAEFELPHLTDVFRYRRA</sequence>
<dbReference type="Gene3D" id="3.40.50.150">
    <property type="entry name" value="Vaccinia Virus protein VP39"/>
    <property type="match status" value="1"/>
</dbReference>
<dbReference type="PANTHER" id="PTHR44942">
    <property type="entry name" value="METHYLTRANSF_11 DOMAIN-CONTAINING PROTEIN"/>
    <property type="match status" value="1"/>
</dbReference>
<gene>
    <name evidence="5" type="ORF">SAMN04489809_0216</name>
</gene>
<protein>
    <submittedName>
        <fullName evidence="5">Methyltransferase domain-containing protein</fullName>
    </submittedName>
</protein>
<dbReference type="GO" id="GO:0032259">
    <property type="term" value="P:methylation"/>
    <property type="evidence" value="ECO:0007669"/>
    <property type="project" value="UniProtKB-KW"/>
</dbReference>
<evidence type="ECO:0000313" key="6">
    <source>
        <dbReference type="Proteomes" id="UP000182126"/>
    </source>
</evidence>
<dbReference type="InterPro" id="IPR051052">
    <property type="entry name" value="Diverse_substrate_MTase"/>
</dbReference>
<evidence type="ECO:0000256" key="3">
    <source>
        <dbReference type="ARBA" id="ARBA00022679"/>
    </source>
</evidence>
<keyword evidence="2 5" id="KW-0489">Methyltransferase</keyword>
<name>A0A1H1LQB9_9MICO</name>
<feature type="domain" description="Methyltransferase type 11" evidence="4">
    <location>
        <begin position="41"/>
        <end position="129"/>
    </location>
</feature>
<dbReference type="InterPro" id="IPR029063">
    <property type="entry name" value="SAM-dependent_MTases_sf"/>
</dbReference>
<dbReference type="Pfam" id="PF08241">
    <property type="entry name" value="Methyltransf_11"/>
    <property type="match status" value="1"/>
</dbReference>
<dbReference type="EMBL" id="LT629770">
    <property type="protein sequence ID" value="SDR76009.1"/>
    <property type="molecule type" value="Genomic_DNA"/>
</dbReference>
<dbReference type="GO" id="GO:0008757">
    <property type="term" value="F:S-adenosylmethionine-dependent methyltransferase activity"/>
    <property type="evidence" value="ECO:0007669"/>
    <property type="project" value="InterPro"/>
</dbReference>
<dbReference type="GeneID" id="36301509"/>
<keyword evidence="3 5" id="KW-0808">Transferase</keyword>
<dbReference type="AlphaFoldDB" id="A0A1H1LQB9"/>
<evidence type="ECO:0000256" key="2">
    <source>
        <dbReference type="ARBA" id="ARBA00022603"/>
    </source>
</evidence>
<reference evidence="5 6" key="1">
    <citation type="submission" date="2016-10" db="EMBL/GenBank/DDBJ databases">
        <authorList>
            <person name="de Groot N.N."/>
        </authorList>
    </citation>
    <scope>NUCLEOTIDE SEQUENCE [LARGE SCALE GENOMIC DNA]</scope>
    <source>
        <strain evidence="5 6">DSM 15019</strain>
    </source>
</reference>
<comment type="similarity">
    <text evidence="1">Belongs to the methyltransferase superfamily.</text>
</comment>
<evidence type="ECO:0000259" key="4">
    <source>
        <dbReference type="Pfam" id="PF08241"/>
    </source>
</evidence>
<dbReference type="Proteomes" id="UP000182126">
    <property type="component" value="Chromosome I"/>
</dbReference>
<dbReference type="RefSeq" id="WP_060922201.1">
    <property type="nucleotide sequence ID" value="NZ_LT629770.1"/>
</dbReference>
<proteinExistence type="inferred from homology"/>
<accession>A0A1H1LQB9</accession>
<dbReference type="CDD" id="cd02440">
    <property type="entry name" value="AdoMet_MTases"/>
    <property type="match status" value="1"/>
</dbReference>
<evidence type="ECO:0000256" key="1">
    <source>
        <dbReference type="ARBA" id="ARBA00008361"/>
    </source>
</evidence>
<dbReference type="SUPFAM" id="SSF53335">
    <property type="entry name" value="S-adenosyl-L-methionine-dependent methyltransferases"/>
    <property type="match status" value="1"/>
</dbReference>